<accession>A0A6J5SGP1</accession>
<keyword evidence="1" id="KW-1133">Transmembrane helix</keyword>
<gene>
    <name evidence="2" type="ORF">UFOVP1451_5</name>
</gene>
<reference evidence="2" key="1">
    <citation type="submission" date="2020-05" db="EMBL/GenBank/DDBJ databases">
        <authorList>
            <person name="Chiriac C."/>
            <person name="Salcher M."/>
            <person name="Ghai R."/>
            <person name="Kavagutti S V."/>
        </authorList>
    </citation>
    <scope>NUCLEOTIDE SEQUENCE</scope>
</reference>
<keyword evidence="1" id="KW-0472">Membrane</keyword>
<proteinExistence type="predicted"/>
<evidence type="ECO:0000313" key="2">
    <source>
        <dbReference type="EMBL" id="CAB4213314.1"/>
    </source>
</evidence>
<protein>
    <submittedName>
        <fullName evidence="2">Uncharacterized protein</fullName>
    </submittedName>
</protein>
<keyword evidence="1" id="KW-0812">Transmembrane</keyword>
<sequence>MDLNIILTVIGIISPFILAAVWMTTLITRTSNRALLLEVRTNDHEEQLKELKAATSYTSIERVVVQVCTQVLHSREFKDSMKDSLEGTIEKSVKNTLLHIEKNKSVGQAGAFEEILLEIRRMHADIIHNNNKP</sequence>
<dbReference type="EMBL" id="LR797397">
    <property type="protein sequence ID" value="CAB4213314.1"/>
    <property type="molecule type" value="Genomic_DNA"/>
</dbReference>
<name>A0A6J5SGP1_9CAUD</name>
<evidence type="ECO:0000256" key="1">
    <source>
        <dbReference type="SAM" id="Phobius"/>
    </source>
</evidence>
<organism evidence="2">
    <name type="scientific">uncultured Caudovirales phage</name>
    <dbReference type="NCBI Taxonomy" id="2100421"/>
    <lineage>
        <taxon>Viruses</taxon>
        <taxon>Duplodnaviria</taxon>
        <taxon>Heunggongvirae</taxon>
        <taxon>Uroviricota</taxon>
        <taxon>Caudoviricetes</taxon>
        <taxon>Peduoviridae</taxon>
        <taxon>Maltschvirus</taxon>
        <taxon>Maltschvirus maltsch</taxon>
    </lineage>
</organism>
<feature type="transmembrane region" description="Helical" evidence="1">
    <location>
        <begin position="6"/>
        <end position="27"/>
    </location>
</feature>